<name>A0A9J6HBV3_HAELO</name>
<keyword evidence="2" id="KW-1185">Reference proteome</keyword>
<protein>
    <submittedName>
        <fullName evidence="1">Uncharacterized protein</fullName>
    </submittedName>
</protein>
<comment type="caution">
    <text evidence="1">The sequence shown here is derived from an EMBL/GenBank/DDBJ whole genome shotgun (WGS) entry which is preliminary data.</text>
</comment>
<sequence>MIRNSEEVIDTLKCNEKESLSAFSVDIKDLFYSLPHAGILCCVEDDIDRYGDVAFQNASEISVAGFLEV</sequence>
<gene>
    <name evidence="1" type="ORF">HPB48_026602</name>
</gene>
<dbReference type="AlphaFoldDB" id="A0A9J6HBV3"/>
<dbReference type="EMBL" id="JABSTR010002735">
    <property type="protein sequence ID" value="KAH9384594.1"/>
    <property type="molecule type" value="Genomic_DNA"/>
</dbReference>
<evidence type="ECO:0000313" key="1">
    <source>
        <dbReference type="EMBL" id="KAH9384594.1"/>
    </source>
</evidence>
<dbReference type="OrthoDB" id="6514472at2759"/>
<dbReference type="VEuPathDB" id="VectorBase:HLOH_063318"/>
<reference evidence="1 2" key="1">
    <citation type="journal article" date="2020" name="Cell">
        <title>Large-Scale Comparative Analyses of Tick Genomes Elucidate Their Genetic Diversity and Vector Capacities.</title>
        <authorList>
            <consortium name="Tick Genome and Microbiome Consortium (TIGMIC)"/>
            <person name="Jia N."/>
            <person name="Wang J."/>
            <person name="Shi W."/>
            <person name="Du L."/>
            <person name="Sun Y."/>
            <person name="Zhan W."/>
            <person name="Jiang J.F."/>
            <person name="Wang Q."/>
            <person name="Zhang B."/>
            <person name="Ji P."/>
            <person name="Bell-Sakyi L."/>
            <person name="Cui X.M."/>
            <person name="Yuan T.T."/>
            <person name="Jiang B.G."/>
            <person name="Yang W.F."/>
            <person name="Lam T.T."/>
            <person name="Chang Q.C."/>
            <person name="Ding S.J."/>
            <person name="Wang X.J."/>
            <person name="Zhu J.G."/>
            <person name="Ruan X.D."/>
            <person name="Zhao L."/>
            <person name="Wei J.T."/>
            <person name="Ye R.Z."/>
            <person name="Que T.C."/>
            <person name="Du C.H."/>
            <person name="Zhou Y.H."/>
            <person name="Cheng J.X."/>
            <person name="Dai P.F."/>
            <person name="Guo W.B."/>
            <person name="Han X.H."/>
            <person name="Huang E.J."/>
            <person name="Li L.F."/>
            <person name="Wei W."/>
            <person name="Gao Y.C."/>
            <person name="Liu J.Z."/>
            <person name="Shao H.Z."/>
            <person name="Wang X."/>
            <person name="Wang C.C."/>
            <person name="Yang T.C."/>
            <person name="Huo Q.B."/>
            <person name="Li W."/>
            <person name="Chen H.Y."/>
            <person name="Chen S.E."/>
            <person name="Zhou L.G."/>
            <person name="Ni X.B."/>
            <person name="Tian J.H."/>
            <person name="Sheng Y."/>
            <person name="Liu T."/>
            <person name="Pan Y.S."/>
            <person name="Xia L.Y."/>
            <person name="Li J."/>
            <person name="Zhao F."/>
            <person name="Cao W.C."/>
        </authorList>
    </citation>
    <scope>NUCLEOTIDE SEQUENCE [LARGE SCALE GENOMIC DNA]</scope>
    <source>
        <strain evidence="1">HaeL-2018</strain>
    </source>
</reference>
<accession>A0A9J6HBV3</accession>
<dbReference type="Proteomes" id="UP000821853">
    <property type="component" value="Unassembled WGS sequence"/>
</dbReference>
<evidence type="ECO:0000313" key="2">
    <source>
        <dbReference type="Proteomes" id="UP000821853"/>
    </source>
</evidence>
<organism evidence="1 2">
    <name type="scientific">Haemaphysalis longicornis</name>
    <name type="common">Bush tick</name>
    <dbReference type="NCBI Taxonomy" id="44386"/>
    <lineage>
        <taxon>Eukaryota</taxon>
        <taxon>Metazoa</taxon>
        <taxon>Ecdysozoa</taxon>
        <taxon>Arthropoda</taxon>
        <taxon>Chelicerata</taxon>
        <taxon>Arachnida</taxon>
        <taxon>Acari</taxon>
        <taxon>Parasitiformes</taxon>
        <taxon>Ixodida</taxon>
        <taxon>Ixodoidea</taxon>
        <taxon>Ixodidae</taxon>
        <taxon>Haemaphysalinae</taxon>
        <taxon>Haemaphysalis</taxon>
    </lineage>
</organism>
<proteinExistence type="predicted"/>